<dbReference type="EMBL" id="CP141769">
    <property type="protein sequence ID" value="WRS38607.1"/>
    <property type="molecule type" value="Genomic_DNA"/>
</dbReference>
<dbReference type="PANTHER" id="PTHR43155:SF2">
    <property type="entry name" value="CYCLIC DI-GMP PHOSPHODIESTERASE PA4108"/>
    <property type="match status" value="1"/>
</dbReference>
<dbReference type="CDD" id="cd00077">
    <property type="entry name" value="HDc"/>
    <property type="match status" value="1"/>
</dbReference>
<keyword evidence="4" id="KW-1185">Reference proteome</keyword>
<reference evidence="3 4" key="1">
    <citation type="submission" date="2023-12" db="EMBL/GenBank/DDBJ databases">
        <title>Thiobacillus sedimentum sp. nov., a chemolithoautotrophic sulfur-oxidizing bacterium isolated from freshwater sediment.</title>
        <authorList>
            <person name="Luo J."/>
            <person name="Dai C."/>
        </authorList>
    </citation>
    <scope>NUCLEOTIDE SEQUENCE [LARGE SCALE GENOMIC DNA]</scope>
    <source>
        <strain evidence="3 4">SCUT-2</strain>
    </source>
</reference>
<dbReference type="RefSeq" id="WP_324779139.1">
    <property type="nucleotide sequence ID" value="NZ_CP141769.1"/>
</dbReference>
<dbReference type="InterPro" id="IPR003607">
    <property type="entry name" value="HD/PDEase_dom"/>
</dbReference>
<feature type="domain" description="HD-GYP" evidence="2">
    <location>
        <begin position="146"/>
        <end position="342"/>
    </location>
</feature>
<name>A0ABZ1CK05_9PROT</name>
<sequence length="424" mass="46848">MSEREQRISVDQLRVGLHIRIESWMDHPFLFSSFKIRSEKQVQQLRALGISHVLWDARRSDVPPLPPPAPGAPPPPPAEPDPEMEAMWAEKRARREKLARQREALGRCERQFAAGASAVKSLLRNFFAKPGESMQQAQGLVSDMVDAMLADKDVVLHLVNAKAGDENAYYHALNVTMLALILGKEAQLDAEAMRALGLGTLLHDIGREKIPSQILLNKAPWTKAELSFYQQHVAYGVDMARHLPGLPPAALEVIAMHHELLDGSGYPRGLAGDQIGRLARIAGITNAFDTYCNRPNPADSMTPAEAIAFMFKKEPAKYDPVLLQLFVRSMGVYPPGSVVQLSDGRIGLVMSVNPGRLLHPSLLIHDPDVPKEEALWLDLRESPEVSVAKTLRPAELDRAVLAYLDPRTRISYFTENGLAGNRGA</sequence>
<dbReference type="Pfam" id="PF13487">
    <property type="entry name" value="HD_5"/>
    <property type="match status" value="1"/>
</dbReference>
<feature type="region of interest" description="Disordered" evidence="1">
    <location>
        <begin position="61"/>
        <end position="82"/>
    </location>
</feature>
<feature type="compositionally biased region" description="Pro residues" evidence="1">
    <location>
        <begin position="63"/>
        <end position="79"/>
    </location>
</feature>
<dbReference type="PROSITE" id="PS51832">
    <property type="entry name" value="HD_GYP"/>
    <property type="match status" value="1"/>
</dbReference>
<dbReference type="Pfam" id="PF11871">
    <property type="entry name" value="DUF3391"/>
    <property type="match status" value="1"/>
</dbReference>
<evidence type="ECO:0000313" key="3">
    <source>
        <dbReference type="EMBL" id="WRS38607.1"/>
    </source>
</evidence>
<gene>
    <name evidence="3" type="ORF">VA613_11415</name>
</gene>
<dbReference type="InterPro" id="IPR006675">
    <property type="entry name" value="HDIG_dom"/>
</dbReference>
<evidence type="ECO:0000256" key="1">
    <source>
        <dbReference type="SAM" id="MobiDB-lite"/>
    </source>
</evidence>
<evidence type="ECO:0000259" key="2">
    <source>
        <dbReference type="PROSITE" id="PS51832"/>
    </source>
</evidence>
<proteinExistence type="predicted"/>
<dbReference type="PANTHER" id="PTHR43155">
    <property type="entry name" value="CYCLIC DI-GMP PHOSPHODIESTERASE PA4108-RELATED"/>
    <property type="match status" value="1"/>
</dbReference>
<dbReference type="Gene3D" id="1.10.3210.10">
    <property type="entry name" value="Hypothetical protein af1432"/>
    <property type="match status" value="1"/>
</dbReference>
<organism evidence="3 4">
    <name type="scientific">Thiobacillus sedimenti</name>
    <dbReference type="NCBI Taxonomy" id="3110231"/>
    <lineage>
        <taxon>Bacteria</taxon>
        <taxon>Pseudomonadati</taxon>
        <taxon>Pseudomonadota</taxon>
        <taxon>Betaproteobacteria</taxon>
        <taxon>Nitrosomonadales</taxon>
        <taxon>Thiobacillaceae</taxon>
        <taxon>Thiobacillus</taxon>
    </lineage>
</organism>
<protein>
    <submittedName>
        <fullName evidence="3">HD-GYP domain-containing protein</fullName>
    </submittedName>
</protein>
<dbReference type="SUPFAM" id="SSF109604">
    <property type="entry name" value="HD-domain/PDEase-like"/>
    <property type="match status" value="1"/>
</dbReference>
<dbReference type="InterPro" id="IPR021812">
    <property type="entry name" value="DUF3391"/>
</dbReference>
<dbReference type="InterPro" id="IPR037522">
    <property type="entry name" value="HD_GYP_dom"/>
</dbReference>
<evidence type="ECO:0000313" key="4">
    <source>
        <dbReference type="Proteomes" id="UP001334732"/>
    </source>
</evidence>
<dbReference type="Proteomes" id="UP001334732">
    <property type="component" value="Chromosome"/>
</dbReference>
<dbReference type="NCBIfam" id="TIGR00277">
    <property type="entry name" value="HDIG"/>
    <property type="match status" value="1"/>
</dbReference>
<accession>A0ABZ1CK05</accession>